<accession>D7CXX9</accession>
<dbReference type="PANTHER" id="PTHR43669:SF3">
    <property type="entry name" value="ALCOHOL DEHYDROGENASE, PUTATIVE (AFU_ORTHOLOGUE AFUA_3G03445)-RELATED"/>
    <property type="match status" value="1"/>
</dbReference>
<dbReference type="GO" id="GO:0016491">
    <property type="term" value="F:oxidoreductase activity"/>
    <property type="evidence" value="ECO:0007669"/>
    <property type="project" value="UniProtKB-KW"/>
</dbReference>
<dbReference type="CDD" id="cd11730">
    <property type="entry name" value="Tthb094_like_SDR_c"/>
    <property type="match status" value="1"/>
</dbReference>
<name>D7CXX9_TRURR</name>
<dbReference type="RefSeq" id="WP_013176719.1">
    <property type="nucleotide sequence ID" value="NC_014221.1"/>
</dbReference>
<comment type="similarity">
    <text evidence="1">Belongs to the short-chain dehydrogenases/reductases (SDR) family.</text>
</comment>
<proteinExistence type="inferred from homology"/>
<keyword evidence="4" id="KW-1185">Reference proteome</keyword>
<dbReference type="PANTHER" id="PTHR43669">
    <property type="entry name" value="5-KETO-D-GLUCONATE 5-REDUCTASE"/>
    <property type="match status" value="1"/>
</dbReference>
<dbReference type="eggNOG" id="COG0300">
    <property type="taxonomic scope" value="Bacteria"/>
</dbReference>
<gene>
    <name evidence="3" type="ordered locus">Trad_0199</name>
</gene>
<reference evidence="3 4" key="2">
    <citation type="journal article" date="2011" name="Stand. Genomic Sci.">
        <title>Complete genome sequence of Truepera radiovictrix type strain (RQ-24).</title>
        <authorList>
            <person name="Ivanova N."/>
            <person name="Rohde C."/>
            <person name="Munk C."/>
            <person name="Nolan M."/>
            <person name="Lucas S."/>
            <person name="Del Rio T.G."/>
            <person name="Tice H."/>
            <person name="Deshpande S."/>
            <person name="Cheng J.F."/>
            <person name="Tapia R."/>
            <person name="Han C."/>
            <person name="Goodwin L."/>
            <person name="Pitluck S."/>
            <person name="Liolios K."/>
            <person name="Mavromatis K."/>
            <person name="Mikhailova N."/>
            <person name="Pati A."/>
            <person name="Chen A."/>
            <person name="Palaniappan K."/>
            <person name="Land M."/>
            <person name="Hauser L."/>
            <person name="Chang Y.J."/>
            <person name="Jeffries C.D."/>
            <person name="Brambilla E."/>
            <person name="Rohde M."/>
            <person name="Goker M."/>
            <person name="Tindall B.J."/>
            <person name="Woyke T."/>
            <person name="Bristow J."/>
            <person name="Eisen J.A."/>
            <person name="Markowitz V."/>
            <person name="Hugenholtz P."/>
            <person name="Kyrpides N.C."/>
            <person name="Klenk H.P."/>
            <person name="Lapidus A."/>
        </authorList>
    </citation>
    <scope>NUCLEOTIDE SEQUENCE [LARGE SCALE GENOMIC DNA]</scope>
    <source>
        <strain evidence="4">DSM 17093 / CIP 108686 / LMG 22925 / RQ-24</strain>
    </source>
</reference>
<dbReference type="EMBL" id="CP002049">
    <property type="protein sequence ID" value="ADI13339.1"/>
    <property type="molecule type" value="Genomic_DNA"/>
</dbReference>
<evidence type="ECO:0000256" key="1">
    <source>
        <dbReference type="ARBA" id="ARBA00006484"/>
    </source>
</evidence>
<dbReference type="AlphaFoldDB" id="D7CXX9"/>
<dbReference type="KEGG" id="tra:Trad_0199"/>
<organism evidence="3 4">
    <name type="scientific">Truepera radiovictrix (strain DSM 17093 / CIP 108686 / LMG 22925 / RQ-24)</name>
    <dbReference type="NCBI Taxonomy" id="649638"/>
    <lineage>
        <taxon>Bacteria</taxon>
        <taxon>Thermotogati</taxon>
        <taxon>Deinococcota</taxon>
        <taxon>Deinococci</taxon>
        <taxon>Trueperales</taxon>
        <taxon>Trueperaceae</taxon>
        <taxon>Truepera</taxon>
    </lineage>
</organism>
<dbReference type="Proteomes" id="UP000000379">
    <property type="component" value="Chromosome"/>
</dbReference>
<evidence type="ECO:0000313" key="4">
    <source>
        <dbReference type="Proteomes" id="UP000000379"/>
    </source>
</evidence>
<dbReference type="InterPro" id="IPR002347">
    <property type="entry name" value="SDR_fam"/>
</dbReference>
<evidence type="ECO:0000313" key="3">
    <source>
        <dbReference type="EMBL" id="ADI13339.1"/>
    </source>
</evidence>
<dbReference type="InterPro" id="IPR020904">
    <property type="entry name" value="Sc_DH/Rdtase_CS"/>
</dbReference>
<dbReference type="Gene3D" id="3.40.50.720">
    <property type="entry name" value="NAD(P)-binding Rossmann-like Domain"/>
    <property type="match status" value="1"/>
</dbReference>
<protein>
    <submittedName>
        <fullName evidence="3">Short-chain dehydrogenase/reductase SDR</fullName>
    </submittedName>
</protein>
<dbReference type="PRINTS" id="PR00081">
    <property type="entry name" value="GDHRDH"/>
</dbReference>
<sequence>MNALIVGATGGIGSALVTALKGSYALTLVGRDARKLQGLGGGATLVPTDVTSELEVEALFEDLPPQDLLIYAAGAIQPAPLSRTSAEAWARVVDTNLTGLFYTLKHAEPKLVTGARVYVLGARPELVNFRGFGAYAAAKAGVAALVKVAAAEWRRKAHLTLVLPKAVATDFWQSVGQPPKDALSPEDVAEAIVNSLQGEPQAELRVG</sequence>
<dbReference type="SUPFAM" id="SSF51735">
    <property type="entry name" value="NAD(P)-binding Rossmann-fold domains"/>
    <property type="match status" value="1"/>
</dbReference>
<dbReference type="STRING" id="649638.Trad_0199"/>
<keyword evidence="2" id="KW-0560">Oxidoreductase</keyword>
<dbReference type="Pfam" id="PF00106">
    <property type="entry name" value="adh_short"/>
    <property type="match status" value="1"/>
</dbReference>
<dbReference type="HOGENOM" id="CLU_087948_0_0_0"/>
<reference evidence="4" key="1">
    <citation type="submission" date="2010-05" db="EMBL/GenBank/DDBJ databases">
        <title>The complete genome of Truepera radiovictris DSM 17093.</title>
        <authorList>
            <consortium name="US DOE Joint Genome Institute (JGI-PGF)"/>
            <person name="Lucas S."/>
            <person name="Copeland A."/>
            <person name="Lapidus A."/>
            <person name="Glavina del Rio T."/>
            <person name="Dalin E."/>
            <person name="Tice H."/>
            <person name="Bruce D."/>
            <person name="Goodwin L."/>
            <person name="Pitluck S."/>
            <person name="Kyrpides N."/>
            <person name="Mavromatis K."/>
            <person name="Ovchinnikova G."/>
            <person name="Munk A.C."/>
            <person name="Detter J.C."/>
            <person name="Han C."/>
            <person name="Tapia R."/>
            <person name="Land M."/>
            <person name="Hauser L."/>
            <person name="Markowitz V."/>
            <person name="Cheng J.-F."/>
            <person name="Hugenholtz P."/>
            <person name="Woyke T."/>
            <person name="Wu D."/>
            <person name="Tindall B."/>
            <person name="Pomrenke H.G."/>
            <person name="Brambilla E."/>
            <person name="Klenk H.-P."/>
            <person name="Eisen J.A."/>
        </authorList>
    </citation>
    <scope>NUCLEOTIDE SEQUENCE [LARGE SCALE GENOMIC DNA]</scope>
    <source>
        <strain evidence="4">DSM 17093 / CIP 108686 / LMG 22925 / RQ-24</strain>
    </source>
</reference>
<dbReference type="OrthoDB" id="65026at2"/>
<evidence type="ECO:0000256" key="2">
    <source>
        <dbReference type="ARBA" id="ARBA00023002"/>
    </source>
</evidence>
<dbReference type="PROSITE" id="PS00061">
    <property type="entry name" value="ADH_SHORT"/>
    <property type="match status" value="1"/>
</dbReference>
<dbReference type="InterPro" id="IPR036291">
    <property type="entry name" value="NAD(P)-bd_dom_sf"/>
</dbReference>